<dbReference type="EMBL" id="CP097510">
    <property type="protein sequence ID" value="URE22178.1"/>
    <property type="molecule type" value="Genomic_DNA"/>
</dbReference>
<protein>
    <submittedName>
        <fullName evidence="4">Telomerase activating protein Est1</fullName>
    </submittedName>
</protein>
<feature type="domain" description="ACT" evidence="3">
    <location>
        <begin position="131"/>
        <end position="212"/>
    </location>
</feature>
<dbReference type="SUPFAM" id="SSF55021">
    <property type="entry name" value="ACT-like"/>
    <property type="match status" value="2"/>
</dbReference>
<evidence type="ECO:0000259" key="3">
    <source>
        <dbReference type="PROSITE" id="PS51671"/>
    </source>
</evidence>
<name>A0A9E7KIL8_9LILI</name>
<dbReference type="Gene3D" id="3.30.70.260">
    <property type="match status" value="1"/>
</dbReference>
<dbReference type="Pfam" id="PF10374">
    <property type="entry name" value="EST1"/>
    <property type="match status" value="1"/>
</dbReference>
<dbReference type="Gene3D" id="1.25.40.10">
    <property type="entry name" value="Tetratricopeptide repeat domain"/>
    <property type="match status" value="1"/>
</dbReference>
<keyword evidence="5" id="KW-1185">Reference proteome</keyword>
<accession>A0A9E7KIL8</accession>
<dbReference type="InterPro" id="IPR018834">
    <property type="entry name" value="DNA/RNA-bd_Est1-type"/>
</dbReference>
<dbReference type="PANTHER" id="PTHR15696:SF25">
    <property type="entry name" value="OS08G0305300 PROTEIN"/>
    <property type="match status" value="1"/>
</dbReference>
<feature type="region of interest" description="Disordered" evidence="2">
    <location>
        <begin position="1292"/>
        <end position="1313"/>
    </location>
</feature>
<reference evidence="4" key="1">
    <citation type="submission" date="2022-05" db="EMBL/GenBank/DDBJ databases">
        <title>The Musa troglodytarum L. genome provides insights into the mechanism of non-climacteric behaviour and enrichment of carotenoids.</title>
        <authorList>
            <person name="Wang J."/>
        </authorList>
    </citation>
    <scope>NUCLEOTIDE SEQUENCE</scope>
    <source>
        <tissue evidence="4">Leaf</tissue>
    </source>
</reference>
<dbReference type="Pfam" id="PF10373">
    <property type="entry name" value="EST1_DNA_bind"/>
    <property type="match status" value="1"/>
</dbReference>
<dbReference type="PANTHER" id="PTHR15696">
    <property type="entry name" value="SMG-7 SUPPRESSOR WITH MORPHOLOGICAL EFFECT ON GENITALIA PROTEIN 7"/>
    <property type="match status" value="1"/>
</dbReference>
<dbReference type="GO" id="GO:0000184">
    <property type="term" value="P:nuclear-transcribed mRNA catabolic process, nonsense-mediated decay"/>
    <property type="evidence" value="ECO:0007669"/>
    <property type="project" value="TreeGrafter"/>
</dbReference>
<keyword evidence="1" id="KW-0677">Repeat</keyword>
<dbReference type="Proteomes" id="UP001055439">
    <property type="component" value="Chromosome 8"/>
</dbReference>
<dbReference type="OrthoDB" id="69928at2759"/>
<dbReference type="InterPro" id="IPR002912">
    <property type="entry name" value="ACT_dom"/>
</dbReference>
<organism evidence="4 5">
    <name type="scientific">Musa troglodytarum</name>
    <name type="common">fe'i banana</name>
    <dbReference type="NCBI Taxonomy" id="320322"/>
    <lineage>
        <taxon>Eukaryota</taxon>
        <taxon>Viridiplantae</taxon>
        <taxon>Streptophyta</taxon>
        <taxon>Embryophyta</taxon>
        <taxon>Tracheophyta</taxon>
        <taxon>Spermatophyta</taxon>
        <taxon>Magnoliopsida</taxon>
        <taxon>Liliopsida</taxon>
        <taxon>Zingiberales</taxon>
        <taxon>Musaceae</taxon>
        <taxon>Musa</taxon>
    </lineage>
</organism>
<evidence type="ECO:0000313" key="5">
    <source>
        <dbReference type="Proteomes" id="UP001055439"/>
    </source>
</evidence>
<feature type="region of interest" description="Disordered" evidence="2">
    <location>
        <begin position="712"/>
        <end position="751"/>
    </location>
</feature>
<dbReference type="InterPro" id="IPR011990">
    <property type="entry name" value="TPR-like_helical_dom_sf"/>
</dbReference>
<dbReference type="GO" id="GO:0005697">
    <property type="term" value="C:telomerase holoenzyme complex"/>
    <property type="evidence" value="ECO:0007669"/>
    <property type="project" value="TreeGrafter"/>
</dbReference>
<dbReference type="InterPro" id="IPR019458">
    <property type="entry name" value="Est1-like_N"/>
</dbReference>
<evidence type="ECO:0000256" key="1">
    <source>
        <dbReference type="ARBA" id="ARBA00022737"/>
    </source>
</evidence>
<dbReference type="CDD" id="cd04895">
    <property type="entry name" value="ACT_ACR_1"/>
    <property type="match status" value="1"/>
</dbReference>
<dbReference type="FunFam" id="1.25.40.10:FF:000225">
    <property type="entry name" value="Protein SMG7"/>
    <property type="match status" value="1"/>
</dbReference>
<dbReference type="SUPFAM" id="SSF48452">
    <property type="entry name" value="TPR-like"/>
    <property type="match status" value="1"/>
</dbReference>
<dbReference type="GO" id="GO:0070034">
    <property type="term" value="F:telomerase RNA binding"/>
    <property type="evidence" value="ECO:0007669"/>
    <property type="project" value="TreeGrafter"/>
</dbReference>
<proteinExistence type="predicted"/>
<evidence type="ECO:0000313" key="4">
    <source>
        <dbReference type="EMBL" id="URE22178.1"/>
    </source>
</evidence>
<sequence length="1411" mass="157613">MEVCTAYFDPEYENLDDKIFGPRVSVDNESCEKCTVVKVDSINKQDLLLKVVQVLTDMDLFITKSYISSDARWFMDVFHVKDKLGNKVTDGKVIRYVQQAIGERRERQNSEEAEYCNDDESGIESSSERTAIEMIGVNRPGLFSEISAALAEQRCNVIEAHAWSHNACLACIACISDESTSTCIEDPQRLSAIEDHLSNILGPSFGGDDSGRSARTCFLGCDNWTSHAERRLHQLMLANQDFDGPQGPLNMSSWTMNVDNYEEGRRTVVSVDRCKEKGYTMVNVECLDRPKLMFDTVCTLTDMQYVVFHANITSHGPFAHQEYFIRRKDGSLLHTELEIQRVSKCLEAAIERRVCEGIRLELDLQNSVRVLPYVTQTLREHGLTVAQADIAAHGENTKNVFFIQDISGKEIDMGTVEYMKKELEPLSIQVENAMLPQKFNSMDTDRSSSPSSWELAQRLLEKNIELENGLRRSAKSKLPSDPNAWLQMRENYETMILEDHDFSEKHDIEFVLWQLHYRRIEEFRQHINAAVSVGSNASSGGKVLVRPDKIKKLRSVFRSFLTEATGFYHDLILKIRAKYGLPLSYFNEGIETEIVLTKDEKKSADMKKGLMSCHRCLIYLGDLARYKGLYGEGDSVSCDYAAASSYYMQASSLCPFSGNPHHQLAILASYSGDDLLAVYRYFRSLAVEIPFSTARDNLIIAFEKNRQSYSLLPSNTKTTSSRRLPARSAGRGRGRSDTKLLPKDSKIETTSTKDQELTMSQVFKAFATRFVRLHGILFTRTSLETFGEVFSSVTKDLNVLLSSGPEDVLNFGPATTENALTILRLVAILIFTVHNVKRESENQTLQRTVLLQHAFTSAFEFVGYILKRCIALHDAASSCLLPAILIFIEWLASHPDVATGFDVGEKQAGARSFFWTQFIPFMNKLIETGLVSVDGEGNETCFLNMSSYDEGETGNRLALWEDFELRGFVPLVPAQLILDFSKKHAYMNDGGNKDKVSRVERILAAGRALTNIVSVDQQRIYIDPSLKKFVVGTEPPVFEGPTDSTFSYSLDLAVVKQESQFENVSGAAPQTSNLGVSQTNAELYMGGEEEEEEIVFKPTTAEKYPDISASPMTACDSVNPGQASSATDWTTHARHFSADFDGVQMSAVSNVSSKLHPSTNNVSQLPLQFVNSDTTRWFIKQETISSDELKNMNITENGYLNKQMLQEGSSNLQPSSLSPLFSSAVSLGANSALSGQIKAAEVVFPSTLDTILPSEATADGMAMRLSSALPPSRKNPVGRPIRHFGPPPGFRHIAPKQQDGANPNSSAKEQLPEINDYSWLDGCRSSSSKGMEIENSFDQITHRLPYVNTASSTAFTGVSSFPFPGKQVSNVQTQVVDEQKWHDFQLFEQLKAYNGQKLQQSNPQRTLPPEN</sequence>
<evidence type="ECO:0000256" key="2">
    <source>
        <dbReference type="SAM" id="MobiDB-lite"/>
    </source>
</evidence>
<dbReference type="CDD" id="cd04897">
    <property type="entry name" value="ACT_ACR_3"/>
    <property type="match status" value="1"/>
</dbReference>
<dbReference type="PROSITE" id="PS51671">
    <property type="entry name" value="ACT"/>
    <property type="match status" value="1"/>
</dbReference>
<feature type="compositionally biased region" description="Basic and acidic residues" evidence="2">
    <location>
        <begin position="734"/>
        <end position="751"/>
    </location>
</feature>
<dbReference type="InterPro" id="IPR045865">
    <property type="entry name" value="ACT-like_dom_sf"/>
</dbReference>
<feature type="compositionally biased region" description="Polar residues" evidence="2">
    <location>
        <begin position="1299"/>
        <end position="1308"/>
    </location>
</feature>
<gene>
    <name evidence="4" type="ORF">MUK42_36785</name>
</gene>
<dbReference type="InterPro" id="IPR045153">
    <property type="entry name" value="Est1/Ebs1-like"/>
</dbReference>
<dbReference type="GO" id="GO:0042162">
    <property type="term" value="F:telomeric DNA binding"/>
    <property type="evidence" value="ECO:0007669"/>
    <property type="project" value="TreeGrafter"/>
</dbReference>